<dbReference type="AlphaFoldDB" id="A0A9B0T9U3"/>
<dbReference type="Gene3D" id="3.30.500.10">
    <property type="entry name" value="MHC class I-like antigen recognition-like"/>
    <property type="match status" value="1"/>
</dbReference>
<dbReference type="GO" id="GO:0005615">
    <property type="term" value="C:extracellular space"/>
    <property type="evidence" value="ECO:0007669"/>
    <property type="project" value="TreeGrafter"/>
</dbReference>
<evidence type="ECO:0000256" key="7">
    <source>
        <dbReference type="ARBA" id="ARBA00023180"/>
    </source>
</evidence>
<feature type="region of interest" description="Disordered" evidence="9">
    <location>
        <begin position="303"/>
        <end position="327"/>
    </location>
</feature>
<dbReference type="GeneID" id="102834650"/>
<dbReference type="Pfam" id="PF00129">
    <property type="entry name" value="MHC_I"/>
    <property type="match status" value="1"/>
</dbReference>
<dbReference type="GO" id="GO:0002476">
    <property type="term" value="P:antigen processing and presentation of endogenous peptide antigen via MHC class Ib"/>
    <property type="evidence" value="ECO:0007669"/>
    <property type="project" value="TreeGrafter"/>
</dbReference>
<dbReference type="CDD" id="cd21010">
    <property type="entry name" value="IgC1_MHC-like_ZAG"/>
    <property type="match status" value="1"/>
</dbReference>
<evidence type="ECO:0000256" key="3">
    <source>
        <dbReference type="ARBA" id="ARBA00022729"/>
    </source>
</evidence>
<evidence type="ECO:0000256" key="6">
    <source>
        <dbReference type="ARBA" id="ARBA00023157"/>
    </source>
</evidence>
<dbReference type="FunFam" id="2.60.40.10:FF:000204">
    <property type="entry name" value="Major histocompatibility complex, class I-related protein"/>
    <property type="match status" value="1"/>
</dbReference>
<organism evidence="12 13">
    <name type="scientific">Chrysochloris asiatica</name>
    <name type="common">Cape golden mole</name>
    <dbReference type="NCBI Taxonomy" id="185453"/>
    <lineage>
        <taxon>Eukaryota</taxon>
        <taxon>Metazoa</taxon>
        <taxon>Chordata</taxon>
        <taxon>Craniata</taxon>
        <taxon>Vertebrata</taxon>
        <taxon>Euteleostomi</taxon>
        <taxon>Mammalia</taxon>
        <taxon>Eutheria</taxon>
        <taxon>Afrotheria</taxon>
        <taxon>Chrysochloridae</taxon>
        <taxon>Chrysochlorinae</taxon>
        <taxon>Chrysochloris</taxon>
    </lineage>
</organism>
<name>A0A9B0T9U3_CHRAS</name>
<evidence type="ECO:0000259" key="11">
    <source>
        <dbReference type="PROSITE" id="PS50835"/>
    </source>
</evidence>
<keyword evidence="2" id="KW-0812">Transmembrane</keyword>
<dbReference type="InterPro" id="IPR050208">
    <property type="entry name" value="MHC_class-I_related"/>
</dbReference>
<dbReference type="FunFam" id="3.30.500.10:FF:000001">
    <property type="entry name" value="H-2 class I histocompatibility antigen, alpha chain"/>
    <property type="match status" value="1"/>
</dbReference>
<dbReference type="OrthoDB" id="8936120at2759"/>
<evidence type="ECO:0000256" key="2">
    <source>
        <dbReference type="ARBA" id="ARBA00022692"/>
    </source>
</evidence>
<keyword evidence="6" id="KW-1015">Disulfide bond</keyword>
<feature type="signal peptide" evidence="10">
    <location>
        <begin position="1"/>
        <end position="20"/>
    </location>
</feature>
<dbReference type="InterPro" id="IPR013783">
    <property type="entry name" value="Ig-like_fold"/>
</dbReference>
<evidence type="ECO:0000313" key="12">
    <source>
        <dbReference type="Proteomes" id="UP000504623"/>
    </source>
</evidence>
<dbReference type="InterPro" id="IPR003597">
    <property type="entry name" value="Ig_C1-set"/>
</dbReference>
<sequence length="327" mass="37346">MGTPTTLLLFLLLLLGSAVPQETQTRPYSLTFLYTGLSKPNKGFPRFQATAYLNDQAFFHYNSEGKKAEPLKPWSQMEDMEDWEKESQLQKAREEIFMVTLNDIMDYYKDREGSHTFQGMFGCEFWSNKSSGAFWKYAYDGQDFIEFNKEIPAWVPLDPAAQSTKRKWEADKVYVKRAKAYLEEECPGMLQRYLEHSKTHLDREEHPSTSVSSHEAPGKSVRLKCLAHSFYPRGISLHWTRAGEVQASASGGEVLPSGNGTYQIWMVVTVPPHDKETYSCHLEHGHQTQTLSVLLDTLRARVLRRPPPPPPPESGKLSTETPFENGF</sequence>
<evidence type="ECO:0000313" key="13">
    <source>
        <dbReference type="RefSeq" id="XP_006859871.1"/>
    </source>
</evidence>
<dbReference type="InterPro" id="IPR011162">
    <property type="entry name" value="MHC_I/II-like_Ag-recog"/>
</dbReference>
<dbReference type="Proteomes" id="UP000504623">
    <property type="component" value="Unplaced"/>
</dbReference>
<protein>
    <submittedName>
        <fullName evidence="13">Zinc-alpha-2-glycoprotein-like</fullName>
    </submittedName>
</protein>
<evidence type="ECO:0000256" key="9">
    <source>
        <dbReference type="SAM" id="MobiDB-lite"/>
    </source>
</evidence>
<dbReference type="GO" id="GO:0002486">
    <property type="term" value="P:antigen processing and presentation of endogenous peptide antigen via MHC class I via ER pathway, TAP-independent"/>
    <property type="evidence" value="ECO:0007669"/>
    <property type="project" value="TreeGrafter"/>
</dbReference>
<dbReference type="InterPro" id="IPR001039">
    <property type="entry name" value="MHC_I_a_a1/a2"/>
</dbReference>
<dbReference type="SUPFAM" id="SSF48726">
    <property type="entry name" value="Immunoglobulin"/>
    <property type="match status" value="1"/>
</dbReference>
<evidence type="ECO:0000256" key="4">
    <source>
        <dbReference type="ARBA" id="ARBA00022989"/>
    </source>
</evidence>
<dbReference type="InterPro" id="IPR011161">
    <property type="entry name" value="MHC_I-like_Ag-recog"/>
</dbReference>
<dbReference type="InterPro" id="IPR037055">
    <property type="entry name" value="MHC_I-like_Ag-recog_sf"/>
</dbReference>
<dbReference type="SUPFAM" id="SSF54452">
    <property type="entry name" value="MHC antigen-recognition domain"/>
    <property type="match status" value="1"/>
</dbReference>
<feature type="chain" id="PRO_5039328694" evidence="10">
    <location>
        <begin position="21"/>
        <end position="327"/>
    </location>
</feature>
<proteinExistence type="inferred from homology"/>
<dbReference type="InterPro" id="IPR007110">
    <property type="entry name" value="Ig-like_dom"/>
</dbReference>
<evidence type="ECO:0000256" key="5">
    <source>
        <dbReference type="ARBA" id="ARBA00023136"/>
    </source>
</evidence>
<keyword evidence="3 10" id="KW-0732">Signal</keyword>
<evidence type="ECO:0000256" key="8">
    <source>
        <dbReference type="RuleBase" id="RU004439"/>
    </source>
</evidence>
<dbReference type="Gene3D" id="2.60.40.10">
    <property type="entry name" value="Immunoglobulins"/>
    <property type="match status" value="1"/>
</dbReference>
<dbReference type="PRINTS" id="PR01638">
    <property type="entry name" value="MHCCLASSI"/>
</dbReference>
<comment type="subcellular location">
    <subcellularLocation>
        <location evidence="1">Membrane</location>
        <topology evidence="1">Single-pass membrane protein</topology>
    </subcellularLocation>
</comment>
<dbReference type="GO" id="GO:0006955">
    <property type="term" value="P:immune response"/>
    <property type="evidence" value="ECO:0007669"/>
    <property type="project" value="TreeGrafter"/>
</dbReference>
<dbReference type="PROSITE" id="PS50835">
    <property type="entry name" value="IG_LIKE"/>
    <property type="match status" value="1"/>
</dbReference>
<dbReference type="Pfam" id="PF07654">
    <property type="entry name" value="C1-set"/>
    <property type="match status" value="1"/>
</dbReference>
<dbReference type="RefSeq" id="XP_006859871.1">
    <property type="nucleotide sequence ID" value="XM_006859809.1"/>
</dbReference>
<gene>
    <name evidence="13" type="primary">LOC102834650</name>
</gene>
<dbReference type="PANTHER" id="PTHR16675:SF289">
    <property type="entry name" value="ZINC-ALPHA-2-GLYCOPROTEIN"/>
    <property type="match status" value="1"/>
</dbReference>
<evidence type="ECO:0000256" key="10">
    <source>
        <dbReference type="SAM" id="SignalP"/>
    </source>
</evidence>
<keyword evidence="5" id="KW-0472">Membrane</keyword>
<keyword evidence="7" id="KW-0325">Glycoprotein</keyword>
<dbReference type="GO" id="GO:0009897">
    <property type="term" value="C:external side of plasma membrane"/>
    <property type="evidence" value="ECO:0007669"/>
    <property type="project" value="TreeGrafter"/>
</dbReference>
<keyword evidence="12" id="KW-1185">Reference proteome</keyword>
<feature type="compositionally biased region" description="Polar residues" evidence="9">
    <location>
        <begin position="316"/>
        <end position="327"/>
    </location>
</feature>
<reference evidence="13" key="1">
    <citation type="submission" date="2025-08" db="UniProtKB">
        <authorList>
            <consortium name="RefSeq"/>
        </authorList>
    </citation>
    <scope>IDENTIFICATION</scope>
    <source>
        <tissue evidence="13">Spleen</tissue>
    </source>
</reference>
<accession>A0A9B0T9U3</accession>
<feature type="domain" description="Ig-like" evidence="11">
    <location>
        <begin position="207"/>
        <end position="292"/>
    </location>
</feature>
<dbReference type="GO" id="GO:0001916">
    <property type="term" value="P:positive regulation of T cell mediated cytotoxicity"/>
    <property type="evidence" value="ECO:0007669"/>
    <property type="project" value="TreeGrafter"/>
</dbReference>
<evidence type="ECO:0000256" key="1">
    <source>
        <dbReference type="ARBA" id="ARBA00004167"/>
    </source>
</evidence>
<dbReference type="InterPro" id="IPR036179">
    <property type="entry name" value="Ig-like_dom_sf"/>
</dbReference>
<dbReference type="SMART" id="SM00407">
    <property type="entry name" value="IGc1"/>
    <property type="match status" value="1"/>
</dbReference>
<keyword evidence="4" id="KW-1133">Transmembrane helix</keyword>
<dbReference type="PANTHER" id="PTHR16675">
    <property type="entry name" value="MHC CLASS I-RELATED"/>
    <property type="match status" value="1"/>
</dbReference>
<comment type="similarity">
    <text evidence="8">Belongs to the MHC class I family.</text>
</comment>